<name>A0ABD2QCZ9_9PLAT</name>
<protein>
    <submittedName>
        <fullName evidence="1">Uncharacterized protein</fullName>
    </submittedName>
</protein>
<proteinExistence type="predicted"/>
<evidence type="ECO:0000313" key="2">
    <source>
        <dbReference type="Proteomes" id="UP001626550"/>
    </source>
</evidence>
<gene>
    <name evidence="1" type="ORF">Ciccas_003929</name>
</gene>
<evidence type="ECO:0000313" key="1">
    <source>
        <dbReference type="EMBL" id="KAL3317423.1"/>
    </source>
</evidence>
<sequence length="100" mass="11434">MVLLNYCVQRSFSRDYIRVIVKVPQLSKLYSNEIDGLKKQLKIADNGEMGQLTLTDRNTGRPTDVAVSIDPVDVGQPWLSKDSYLDIKGDAIYLYLRRQL</sequence>
<dbReference type="EMBL" id="JBJKFK010000385">
    <property type="protein sequence ID" value="KAL3317423.1"/>
    <property type="molecule type" value="Genomic_DNA"/>
</dbReference>
<reference evidence="1 2" key="1">
    <citation type="submission" date="2024-11" db="EMBL/GenBank/DDBJ databases">
        <title>Adaptive evolution of stress response genes in parasites aligns with host niche diversity.</title>
        <authorList>
            <person name="Hahn C."/>
            <person name="Resl P."/>
        </authorList>
    </citation>
    <scope>NUCLEOTIDE SEQUENCE [LARGE SCALE GENOMIC DNA]</scope>
    <source>
        <strain evidence="1">EGGRZ-B1_66</strain>
        <tissue evidence="1">Body</tissue>
    </source>
</reference>
<organism evidence="1 2">
    <name type="scientific">Cichlidogyrus casuarinus</name>
    <dbReference type="NCBI Taxonomy" id="1844966"/>
    <lineage>
        <taxon>Eukaryota</taxon>
        <taxon>Metazoa</taxon>
        <taxon>Spiralia</taxon>
        <taxon>Lophotrochozoa</taxon>
        <taxon>Platyhelminthes</taxon>
        <taxon>Monogenea</taxon>
        <taxon>Monopisthocotylea</taxon>
        <taxon>Dactylogyridea</taxon>
        <taxon>Ancyrocephalidae</taxon>
        <taxon>Cichlidogyrus</taxon>
    </lineage>
</organism>
<dbReference type="Proteomes" id="UP001626550">
    <property type="component" value="Unassembled WGS sequence"/>
</dbReference>
<accession>A0ABD2QCZ9</accession>
<dbReference type="AlphaFoldDB" id="A0ABD2QCZ9"/>
<keyword evidence="2" id="KW-1185">Reference proteome</keyword>
<comment type="caution">
    <text evidence="1">The sequence shown here is derived from an EMBL/GenBank/DDBJ whole genome shotgun (WGS) entry which is preliminary data.</text>
</comment>